<protein>
    <submittedName>
        <fullName evidence="2">Uncharacterized protein conserved in bacteria</fullName>
    </submittedName>
</protein>
<dbReference type="InterPro" id="IPR018691">
    <property type="entry name" value="DUF2188"/>
</dbReference>
<dbReference type="OrthoDB" id="8858565at2"/>
<feature type="region of interest" description="Disordered" evidence="1">
    <location>
        <begin position="1"/>
        <end position="20"/>
    </location>
</feature>
<keyword evidence="3" id="KW-1185">Reference proteome</keyword>
<accession>A0A378IBI9</accession>
<sequence length="77" mass="8676">MVKYSGSHHVTPSADGGWLIKRSGSKRAFRRFDTKSEAVQAAREISRNQNTELFIHDKDGKIELKDSHGHDPYPPKG</sequence>
<evidence type="ECO:0000256" key="1">
    <source>
        <dbReference type="SAM" id="MobiDB-lite"/>
    </source>
</evidence>
<organism evidence="2 3">
    <name type="scientific">Legionella beliardensis</name>
    <dbReference type="NCBI Taxonomy" id="91822"/>
    <lineage>
        <taxon>Bacteria</taxon>
        <taxon>Pseudomonadati</taxon>
        <taxon>Pseudomonadota</taxon>
        <taxon>Gammaproteobacteria</taxon>
        <taxon>Legionellales</taxon>
        <taxon>Legionellaceae</taxon>
        <taxon>Legionella</taxon>
    </lineage>
</organism>
<reference evidence="2 3" key="1">
    <citation type="submission" date="2018-06" db="EMBL/GenBank/DDBJ databases">
        <authorList>
            <consortium name="Pathogen Informatics"/>
            <person name="Doyle S."/>
        </authorList>
    </citation>
    <scope>NUCLEOTIDE SEQUENCE [LARGE SCALE GENOMIC DNA]</scope>
    <source>
        <strain evidence="2 3">NCTC13315</strain>
    </source>
</reference>
<gene>
    <name evidence="2" type="ORF">NCTC13315_02216</name>
</gene>
<name>A0A378IBI9_9GAMM</name>
<evidence type="ECO:0000313" key="2">
    <source>
        <dbReference type="EMBL" id="STX29664.1"/>
    </source>
</evidence>
<proteinExistence type="predicted"/>
<dbReference type="Pfam" id="PF09954">
    <property type="entry name" value="DUF2188"/>
    <property type="match status" value="1"/>
</dbReference>
<dbReference type="Proteomes" id="UP000254968">
    <property type="component" value="Unassembled WGS sequence"/>
</dbReference>
<dbReference type="EMBL" id="UGNV01000001">
    <property type="protein sequence ID" value="STX29664.1"/>
    <property type="molecule type" value="Genomic_DNA"/>
</dbReference>
<dbReference type="RefSeq" id="WP_115303338.1">
    <property type="nucleotide sequence ID" value="NZ_CAAAHO010000002.1"/>
</dbReference>
<feature type="region of interest" description="Disordered" evidence="1">
    <location>
        <begin position="58"/>
        <end position="77"/>
    </location>
</feature>
<evidence type="ECO:0000313" key="3">
    <source>
        <dbReference type="Proteomes" id="UP000254968"/>
    </source>
</evidence>
<dbReference type="AlphaFoldDB" id="A0A378IBI9"/>